<name>A0A532V6N2_UNCT6</name>
<protein>
    <recommendedName>
        <fullName evidence="4">Bulb-type lectin domain-containing protein</fullName>
    </recommendedName>
</protein>
<proteinExistence type="predicted"/>
<keyword evidence="1" id="KW-0732">Signal</keyword>
<evidence type="ECO:0000313" key="3">
    <source>
        <dbReference type="Proteomes" id="UP000317778"/>
    </source>
</evidence>
<evidence type="ECO:0008006" key="4">
    <source>
        <dbReference type="Google" id="ProtNLM"/>
    </source>
</evidence>
<gene>
    <name evidence="2" type="ORF">CEE36_06205</name>
</gene>
<dbReference type="Pfam" id="PF06739">
    <property type="entry name" value="SBBP"/>
    <property type="match status" value="1"/>
</dbReference>
<evidence type="ECO:0000256" key="1">
    <source>
        <dbReference type="SAM" id="SignalP"/>
    </source>
</evidence>
<dbReference type="PANTHER" id="PTHR42754:SF1">
    <property type="entry name" value="LIPOPROTEIN"/>
    <property type="match status" value="1"/>
</dbReference>
<comment type="caution">
    <text evidence="2">The sequence shown here is derived from an EMBL/GenBank/DDBJ whole genome shotgun (WGS) entry which is preliminary data.</text>
</comment>
<dbReference type="Gene3D" id="2.120.10.30">
    <property type="entry name" value="TolB, C-terminal domain"/>
    <property type="match status" value="1"/>
</dbReference>
<dbReference type="Proteomes" id="UP000317778">
    <property type="component" value="Unassembled WGS sequence"/>
</dbReference>
<dbReference type="EMBL" id="NJBO01000008">
    <property type="protein sequence ID" value="TKJ42855.1"/>
    <property type="molecule type" value="Genomic_DNA"/>
</dbReference>
<dbReference type="InterPro" id="IPR011042">
    <property type="entry name" value="6-blade_b-propeller_TolB-like"/>
</dbReference>
<dbReference type="InterPro" id="IPR010620">
    <property type="entry name" value="SBBP_repeat"/>
</dbReference>
<accession>A0A532V6N2</accession>
<dbReference type="AlphaFoldDB" id="A0A532V6N2"/>
<dbReference type="SUPFAM" id="SSF63829">
    <property type="entry name" value="Calcium-dependent phosphotriesterase"/>
    <property type="match status" value="1"/>
</dbReference>
<sequence>MKKALVVVFMASLAFATTITRTLESGEKQVVVFGRPTVIKVEKGCAYITGYLGEWPDGAIQTLKIDKEGIVVEKTYEGDYAEDVIYAQTTDEAGNTYVTCYSFNGRDNDYRTIKYDPEGNVLWNSFYDNGSMDIAQDITVDELGNVYITGLTGYRGEETASDILTIKYNSKGKLLWKKAYDSGKYDTGPHVRVDASGYVYVKCYSEDEGFHTIKYDKHGRIQ</sequence>
<organism evidence="2 3">
    <name type="scientific">candidate division TA06 bacterium B3_TA06</name>
    <dbReference type="NCBI Taxonomy" id="2012487"/>
    <lineage>
        <taxon>Bacteria</taxon>
        <taxon>Bacteria division TA06</taxon>
    </lineage>
</organism>
<feature type="signal peptide" evidence="1">
    <location>
        <begin position="1"/>
        <end position="16"/>
    </location>
</feature>
<evidence type="ECO:0000313" key="2">
    <source>
        <dbReference type="EMBL" id="TKJ42855.1"/>
    </source>
</evidence>
<reference evidence="2 3" key="1">
    <citation type="submission" date="2017-06" db="EMBL/GenBank/DDBJ databases">
        <title>Novel microbial phyla capable of carbon fixation and sulfur reduction in deep-sea sediments.</title>
        <authorList>
            <person name="Huang J."/>
            <person name="Baker B."/>
            <person name="Wang Y."/>
        </authorList>
    </citation>
    <scope>NUCLEOTIDE SEQUENCE [LARGE SCALE GENOMIC DNA]</scope>
    <source>
        <strain evidence="2">B3_TA06</strain>
    </source>
</reference>
<dbReference type="PANTHER" id="PTHR42754">
    <property type="entry name" value="ENDOGLUCANASE"/>
    <property type="match status" value="1"/>
</dbReference>
<feature type="chain" id="PRO_5021701342" description="Bulb-type lectin domain-containing protein" evidence="1">
    <location>
        <begin position="17"/>
        <end position="222"/>
    </location>
</feature>